<evidence type="ECO:0000313" key="1">
    <source>
        <dbReference type="EMBL" id="EUC36602.1"/>
    </source>
</evidence>
<evidence type="ECO:0000313" key="2">
    <source>
        <dbReference type="Proteomes" id="UP000053841"/>
    </source>
</evidence>
<protein>
    <submittedName>
        <fullName evidence="1">Uncharacterized protein</fullName>
    </submittedName>
</protein>
<accession>W6YAZ5</accession>
<dbReference type="EMBL" id="KI964560">
    <property type="protein sequence ID" value="EUC36602.1"/>
    <property type="molecule type" value="Genomic_DNA"/>
</dbReference>
<dbReference type="KEGG" id="bze:COCCADRAFT_88003"/>
<dbReference type="HOGENOM" id="CLU_2830834_0_0_1"/>
<dbReference type="GeneID" id="19152472"/>
<sequence length="66" mass="7791">MYRYVLRSTVYLGSSTKYIARAFVELRLRHLFPQIIPVLPACHKIVSANGQNYKQRDMLRETNSYI</sequence>
<proteinExistence type="predicted"/>
<dbReference type="Proteomes" id="UP000053841">
    <property type="component" value="Unassembled WGS sequence"/>
</dbReference>
<gene>
    <name evidence="1" type="ORF">COCCADRAFT_88003</name>
</gene>
<name>W6YAZ5_COCC2</name>
<keyword evidence="2" id="KW-1185">Reference proteome</keyword>
<organism evidence="1 2">
    <name type="scientific">Cochliobolus carbonum (strain 26-R-13)</name>
    <name type="common">Maize leaf spot fungus</name>
    <name type="synonym">Bipolaris zeicola</name>
    <dbReference type="NCBI Taxonomy" id="930089"/>
    <lineage>
        <taxon>Eukaryota</taxon>
        <taxon>Fungi</taxon>
        <taxon>Dikarya</taxon>
        <taxon>Ascomycota</taxon>
        <taxon>Pezizomycotina</taxon>
        <taxon>Dothideomycetes</taxon>
        <taxon>Pleosporomycetidae</taxon>
        <taxon>Pleosporales</taxon>
        <taxon>Pleosporineae</taxon>
        <taxon>Pleosporaceae</taxon>
        <taxon>Bipolaris</taxon>
    </lineage>
</organism>
<dbReference type="AlphaFoldDB" id="W6YAZ5"/>
<reference evidence="1 2" key="1">
    <citation type="journal article" date="2013" name="PLoS Genet.">
        <title>Comparative genome structure, secondary metabolite, and effector coding capacity across Cochliobolus pathogens.</title>
        <authorList>
            <person name="Condon B.J."/>
            <person name="Leng Y."/>
            <person name="Wu D."/>
            <person name="Bushley K.E."/>
            <person name="Ohm R.A."/>
            <person name="Otillar R."/>
            <person name="Martin J."/>
            <person name="Schackwitz W."/>
            <person name="Grimwood J."/>
            <person name="MohdZainudin N."/>
            <person name="Xue C."/>
            <person name="Wang R."/>
            <person name="Manning V.A."/>
            <person name="Dhillon B."/>
            <person name="Tu Z.J."/>
            <person name="Steffenson B.J."/>
            <person name="Salamov A."/>
            <person name="Sun H."/>
            <person name="Lowry S."/>
            <person name="LaButti K."/>
            <person name="Han J."/>
            <person name="Copeland A."/>
            <person name="Lindquist E."/>
            <person name="Barry K."/>
            <person name="Schmutz J."/>
            <person name="Baker S.E."/>
            <person name="Ciuffetti L.M."/>
            <person name="Grigoriev I.V."/>
            <person name="Zhong S."/>
            <person name="Turgeon B.G."/>
        </authorList>
    </citation>
    <scope>NUCLEOTIDE SEQUENCE [LARGE SCALE GENOMIC DNA]</scope>
    <source>
        <strain evidence="1 2">26-R-13</strain>
    </source>
</reference>
<dbReference type="RefSeq" id="XP_007709181.1">
    <property type="nucleotide sequence ID" value="XM_007710991.1"/>
</dbReference>